<name>A0A7G9GI53_9FIRM</name>
<evidence type="ECO:0000256" key="5">
    <source>
        <dbReference type="SAM" id="Phobius"/>
    </source>
</evidence>
<dbReference type="Pfam" id="PF13515">
    <property type="entry name" value="FUSC_2"/>
    <property type="match status" value="1"/>
</dbReference>
<feature type="transmembrane region" description="Helical" evidence="5">
    <location>
        <begin position="61"/>
        <end position="80"/>
    </location>
</feature>
<gene>
    <name evidence="7" type="ORF">H9Q79_10220</name>
</gene>
<protein>
    <submittedName>
        <fullName evidence="7">FUSC family protein</fullName>
    </submittedName>
</protein>
<dbReference type="Proteomes" id="UP000515860">
    <property type="component" value="Chromosome"/>
</dbReference>
<feature type="transmembrane region" description="Helical" evidence="5">
    <location>
        <begin position="455"/>
        <end position="479"/>
    </location>
</feature>
<dbReference type="AlphaFoldDB" id="A0A7G9GI53"/>
<evidence type="ECO:0000256" key="4">
    <source>
        <dbReference type="ARBA" id="ARBA00023136"/>
    </source>
</evidence>
<keyword evidence="2 5" id="KW-0812">Transmembrane</keyword>
<evidence type="ECO:0000256" key="3">
    <source>
        <dbReference type="ARBA" id="ARBA00022989"/>
    </source>
</evidence>
<feature type="transmembrane region" description="Helical" evidence="5">
    <location>
        <begin position="425"/>
        <end position="443"/>
    </location>
</feature>
<feature type="transmembrane region" description="Helical" evidence="5">
    <location>
        <begin position="110"/>
        <end position="128"/>
    </location>
</feature>
<keyword evidence="3 5" id="KW-1133">Transmembrane helix</keyword>
<feature type="transmembrane region" description="Helical" evidence="5">
    <location>
        <begin position="134"/>
        <end position="151"/>
    </location>
</feature>
<dbReference type="GO" id="GO:0016020">
    <property type="term" value="C:membrane"/>
    <property type="evidence" value="ECO:0007669"/>
    <property type="project" value="UniProtKB-SubCell"/>
</dbReference>
<evidence type="ECO:0000256" key="2">
    <source>
        <dbReference type="ARBA" id="ARBA00022692"/>
    </source>
</evidence>
<evidence type="ECO:0000313" key="8">
    <source>
        <dbReference type="Proteomes" id="UP000515860"/>
    </source>
</evidence>
<dbReference type="InterPro" id="IPR049453">
    <property type="entry name" value="Memb_transporter_dom"/>
</dbReference>
<reference evidence="7 8" key="1">
    <citation type="submission" date="2020-08" db="EMBL/GenBank/DDBJ databases">
        <authorList>
            <person name="Liu C."/>
            <person name="Sun Q."/>
        </authorList>
    </citation>
    <scope>NUCLEOTIDE SEQUENCE [LARGE SCALE GENOMIC DNA]</scope>
    <source>
        <strain evidence="7 8">NSJ-29</strain>
    </source>
</reference>
<dbReference type="EMBL" id="CP060635">
    <property type="protein sequence ID" value="QNM10485.1"/>
    <property type="molecule type" value="Genomic_DNA"/>
</dbReference>
<feature type="transmembrane region" description="Helical" evidence="5">
    <location>
        <begin position="385"/>
        <end position="405"/>
    </location>
</feature>
<keyword evidence="4 5" id="KW-0472">Membrane</keyword>
<feature type="transmembrane region" description="Helical" evidence="5">
    <location>
        <begin position="12"/>
        <end position="30"/>
    </location>
</feature>
<evidence type="ECO:0000259" key="6">
    <source>
        <dbReference type="Pfam" id="PF13515"/>
    </source>
</evidence>
<dbReference type="KEGG" id="whj:H9Q79_10220"/>
<keyword evidence="8" id="KW-1185">Reference proteome</keyword>
<comment type="subcellular location">
    <subcellularLocation>
        <location evidence="1">Membrane</location>
        <topology evidence="1">Multi-pass membrane protein</topology>
    </subcellularLocation>
</comment>
<feature type="domain" description="Integral membrane bound transporter" evidence="6">
    <location>
        <begin position="346"/>
        <end position="471"/>
    </location>
</feature>
<evidence type="ECO:0000313" key="7">
    <source>
        <dbReference type="EMBL" id="QNM10485.1"/>
    </source>
</evidence>
<evidence type="ECO:0000256" key="1">
    <source>
        <dbReference type="ARBA" id="ARBA00004141"/>
    </source>
</evidence>
<proteinExistence type="predicted"/>
<sequence length="561" mass="62218">MKESVNKNFRHATLNFIFIIIYVNVFQLVFGMENSIVGVIFTIMMSASMVRDLTGAPVKHFLCQALILVLMAAAACFVAAVPPLAAVPVNLAMIFLILYAYTYEYVSHIYFPYILSYLFIVFISPVPPEGLPKRLLGTAAGAAGIILYQLVNGRNRVAETAREVLTAMIDEAESCIEGILSGKDISRNPEKLRGDLCRLSKIVYERRKKALCISDAGFAMIDSGQGLENLVLLLYEMEGPVTPGREELLRRISFQLTNFRTFMMRKGTSLTLPARSRFCAQGDDEAGRFYQCLQYISDHLLKMTLPEEKKSCRKTLMSFTVRLKAALHVSPVRVIYALRVSCLLTLCTLVVQLLQLPHGKWLLFTVASVSLPYADDVGAKAGKRLIATLIGGVCSVVVYSLIPTAGGKTAVMMISGYLSFYFSDYSATFACSTVGALGGAVFMGKFGWGLVGRMLLIRLGYIGAGILVALAANCLFFPFKRKTATRQLWKKYVSTTRLLSEVCRKEQADPQLYYSLVIQAHLQEDRLMQNASELNWEGAKGLLEQCRQAVRLAHRARPVTI</sequence>
<organism evidence="7 8">
    <name type="scientific">Wansuia hejianensis</name>
    <dbReference type="NCBI Taxonomy" id="2763667"/>
    <lineage>
        <taxon>Bacteria</taxon>
        <taxon>Bacillati</taxon>
        <taxon>Bacillota</taxon>
        <taxon>Clostridia</taxon>
        <taxon>Lachnospirales</taxon>
        <taxon>Lachnospiraceae</taxon>
        <taxon>Wansuia</taxon>
    </lineage>
</organism>
<feature type="transmembrane region" description="Helical" evidence="5">
    <location>
        <begin position="334"/>
        <end position="355"/>
    </location>
</feature>
<accession>A0A7G9GI53</accession>